<reference evidence="12" key="1">
    <citation type="submission" date="2019-03" db="EMBL/GenBank/DDBJ databases">
        <title>Lake Tanganyika Metagenome-Assembled Genomes (MAGs).</title>
        <authorList>
            <person name="Tran P."/>
        </authorList>
    </citation>
    <scope>NUCLEOTIDE SEQUENCE</scope>
    <source>
        <strain evidence="12">M_DeepCast_400m_m2_100</strain>
    </source>
</reference>
<evidence type="ECO:0000256" key="5">
    <source>
        <dbReference type="ARBA" id="ARBA00022603"/>
    </source>
</evidence>
<dbReference type="Gene3D" id="3.20.20.70">
    <property type="entry name" value="Aldolase class I"/>
    <property type="match status" value="1"/>
</dbReference>
<dbReference type="GO" id="GO:0005737">
    <property type="term" value="C:cytoplasm"/>
    <property type="evidence" value="ECO:0007669"/>
    <property type="project" value="UniProtKB-SubCell"/>
</dbReference>
<dbReference type="InterPro" id="IPR013785">
    <property type="entry name" value="Aldolase_TIM"/>
</dbReference>
<proteinExistence type="predicted"/>
<dbReference type="GO" id="GO:0030488">
    <property type="term" value="P:tRNA methylation"/>
    <property type="evidence" value="ECO:0007669"/>
    <property type="project" value="TreeGrafter"/>
</dbReference>
<dbReference type="PANTHER" id="PTHR30544">
    <property type="entry name" value="23S RRNA METHYLTRANSFERASE"/>
    <property type="match status" value="1"/>
</dbReference>
<dbReference type="GO" id="GO:0070475">
    <property type="term" value="P:rRNA base methylation"/>
    <property type="evidence" value="ECO:0007669"/>
    <property type="project" value="TreeGrafter"/>
</dbReference>
<evidence type="ECO:0000259" key="11">
    <source>
        <dbReference type="PROSITE" id="PS51918"/>
    </source>
</evidence>
<keyword evidence="6" id="KW-0808">Transferase</keyword>
<evidence type="ECO:0000256" key="3">
    <source>
        <dbReference type="ARBA" id="ARBA00022485"/>
    </source>
</evidence>
<comment type="cofactor">
    <cofactor evidence="1">
        <name>[4Fe-4S] cluster</name>
        <dbReference type="ChEBI" id="CHEBI:49883"/>
    </cofactor>
</comment>
<keyword evidence="8" id="KW-0479">Metal-binding</keyword>
<dbReference type="CDD" id="cd01335">
    <property type="entry name" value="Radical_SAM"/>
    <property type="match status" value="1"/>
</dbReference>
<evidence type="ECO:0000256" key="4">
    <source>
        <dbReference type="ARBA" id="ARBA00022490"/>
    </source>
</evidence>
<dbReference type="InterPro" id="IPR004383">
    <property type="entry name" value="rRNA_lsu_MTrfase_RlmN/Cfr"/>
</dbReference>
<dbReference type="GO" id="GO:0008173">
    <property type="term" value="F:RNA methyltransferase activity"/>
    <property type="evidence" value="ECO:0007669"/>
    <property type="project" value="InterPro"/>
</dbReference>
<evidence type="ECO:0000256" key="10">
    <source>
        <dbReference type="ARBA" id="ARBA00023014"/>
    </source>
</evidence>
<dbReference type="PIRSF" id="PIRSF006004">
    <property type="entry name" value="CHP00048"/>
    <property type="match status" value="1"/>
</dbReference>
<dbReference type="SFLD" id="SFLDS00029">
    <property type="entry name" value="Radical_SAM"/>
    <property type="match status" value="1"/>
</dbReference>
<feature type="domain" description="Radical SAM core" evidence="11">
    <location>
        <begin position="50"/>
        <end position="285"/>
    </location>
</feature>
<organism evidence="12 13">
    <name type="scientific">Eiseniibacteriota bacterium</name>
    <dbReference type="NCBI Taxonomy" id="2212470"/>
    <lineage>
        <taxon>Bacteria</taxon>
        <taxon>Candidatus Eiseniibacteriota</taxon>
    </lineage>
</organism>
<evidence type="ECO:0000256" key="2">
    <source>
        <dbReference type="ARBA" id="ARBA00004496"/>
    </source>
</evidence>
<keyword evidence="7" id="KW-0949">S-adenosyl-L-methionine</keyword>
<dbReference type="InterPro" id="IPR007197">
    <property type="entry name" value="rSAM"/>
</dbReference>
<dbReference type="EMBL" id="VGIY01000458">
    <property type="protein sequence ID" value="MBM3318722.1"/>
    <property type="molecule type" value="Genomic_DNA"/>
</dbReference>
<evidence type="ECO:0000256" key="1">
    <source>
        <dbReference type="ARBA" id="ARBA00001966"/>
    </source>
</evidence>
<evidence type="ECO:0000313" key="13">
    <source>
        <dbReference type="Proteomes" id="UP000748308"/>
    </source>
</evidence>
<dbReference type="PROSITE" id="PS51918">
    <property type="entry name" value="RADICAL_SAM"/>
    <property type="match status" value="1"/>
</dbReference>
<name>A0A938BRU9_UNCEI</name>
<dbReference type="InterPro" id="IPR058240">
    <property type="entry name" value="rSAM_sf"/>
</dbReference>
<sequence>MVQVTEGPTTAARLRVVGTCGDDELARVFVAELADGARIEFVESVQPPIPRESKWVLIVSTLKGCPIRCPFCDAGGRYRGQLSAEEILGQIDYLIRRRHPDGRVPAPKFKIQFARMGEPALNDAVLEVLETLPGRYDAPGLLPSLSTVAPSGREAFFARLLEIKRRRYGGGRFQMQFSLHSTDERARRQLVPAPTWSFAEIAAYGERFAGPGDRRVTLNFAPAAGLPLEPRDLRALFDPACFAVKLTPINPTRAAARAGLRGLIDPLAAGPTEALAARFREAGFETILSIGDLRENGIGSNCGMYAGGSG</sequence>
<dbReference type="Proteomes" id="UP000748308">
    <property type="component" value="Unassembled WGS sequence"/>
</dbReference>
<comment type="subcellular location">
    <subcellularLocation>
        <location evidence="2">Cytoplasm</location>
    </subcellularLocation>
</comment>
<dbReference type="PANTHER" id="PTHR30544:SF5">
    <property type="entry name" value="RADICAL SAM CORE DOMAIN-CONTAINING PROTEIN"/>
    <property type="match status" value="1"/>
</dbReference>
<evidence type="ECO:0000256" key="6">
    <source>
        <dbReference type="ARBA" id="ARBA00022679"/>
    </source>
</evidence>
<keyword evidence="5" id="KW-0489">Methyltransferase</keyword>
<keyword evidence="10" id="KW-0411">Iron-sulfur</keyword>
<dbReference type="GO" id="GO:0051539">
    <property type="term" value="F:4 iron, 4 sulfur cluster binding"/>
    <property type="evidence" value="ECO:0007669"/>
    <property type="project" value="UniProtKB-KW"/>
</dbReference>
<accession>A0A938BRU9</accession>
<gene>
    <name evidence="12" type="ORF">FJY75_12800</name>
</gene>
<comment type="caution">
    <text evidence="12">The sequence shown here is derived from an EMBL/GenBank/DDBJ whole genome shotgun (WGS) entry which is preliminary data.</text>
</comment>
<keyword evidence="3" id="KW-0004">4Fe-4S</keyword>
<dbReference type="AlphaFoldDB" id="A0A938BRU9"/>
<feature type="non-terminal residue" evidence="12">
    <location>
        <position position="310"/>
    </location>
</feature>
<keyword evidence="4" id="KW-0963">Cytoplasm</keyword>
<evidence type="ECO:0000313" key="12">
    <source>
        <dbReference type="EMBL" id="MBM3318722.1"/>
    </source>
</evidence>
<evidence type="ECO:0000256" key="8">
    <source>
        <dbReference type="ARBA" id="ARBA00022723"/>
    </source>
</evidence>
<dbReference type="InterPro" id="IPR040072">
    <property type="entry name" value="Methyltransferase_A"/>
</dbReference>
<protein>
    <submittedName>
        <fullName evidence="12">Radical SAM protein</fullName>
    </submittedName>
</protein>
<keyword evidence="9" id="KW-0408">Iron</keyword>
<evidence type="ECO:0000256" key="9">
    <source>
        <dbReference type="ARBA" id="ARBA00023004"/>
    </source>
</evidence>
<dbReference type="SUPFAM" id="SSF102114">
    <property type="entry name" value="Radical SAM enzymes"/>
    <property type="match status" value="1"/>
</dbReference>
<evidence type="ECO:0000256" key="7">
    <source>
        <dbReference type="ARBA" id="ARBA00022691"/>
    </source>
</evidence>
<dbReference type="GO" id="GO:0046872">
    <property type="term" value="F:metal ion binding"/>
    <property type="evidence" value="ECO:0007669"/>
    <property type="project" value="UniProtKB-KW"/>
</dbReference>